<dbReference type="PRINTS" id="PR01438">
    <property type="entry name" value="UNVRSLSTRESS"/>
</dbReference>
<dbReference type="GeneID" id="79314053"/>
<dbReference type="EMBL" id="JBHTBF010000002">
    <property type="protein sequence ID" value="MFC7316230.1"/>
    <property type="molecule type" value="Genomic_DNA"/>
</dbReference>
<evidence type="ECO:0000313" key="3">
    <source>
        <dbReference type="Proteomes" id="UP001596547"/>
    </source>
</evidence>
<keyword evidence="3" id="KW-1185">Reference proteome</keyword>
<feature type="domain" description="UspA" evidence="1">
    <location>
        <begin position="3"/>
        <end position="127"/>
    </location>
</feature>
<accession>A0ABD6A797</accession>
<reference evidence="2 3" key="1">
    <citation type="journal article" date="2019" name="Int. J. Syst. Evol. Microbiol.">
        <title>The Global Catalogue of Microorganisms (GCM) 10K type strain sequencing project: providing services to taxonomists for standard genome sequencing and annotation.</title>
        <authorList>
            <consortium name="The Broad Institute Genomics Platform"/>
            <consortium name="The Broad Institute Genome Sequencing Center for Infectious Disease"/>
            <person name="Wu L."/>
            <person name="Ma J."/>
        </authorList>
    </citation>
    <scope>NUCLEOTIDE SEQUENCE [LARGE SCALE GENOMIC DNA]</scope>
    <source>
        <strain evidence="2 3">PSR21</strain>
    </source>
</reference>
<dbReference type="InterPro" id="IPR006015">
    <property type="entry name" value="Universal_stress_UspA"/>
</dbReference>
<evidence type="ECO:0000313" key="2">
    <source>
        <dbReference type="EMBL" id="MFC7316230.1"/>
    </source>
</evidence>
<dbReference type="Proteomes" id="UP001596547">
    <property type="component" value="Unassembled WGS sequence"/>
</dbReference>
<comment type="caution">
    <text evidence="2">The sequence shown here is derived from an EMBL/GenBank/DDBJ whole genome shotgun (WGS) entry which is preliminary data.</text>
</comment>
<name>A0ABD6A797_9EURY</name>
<dbReference type="SUPFAM" id="SSF52402">
    <property type="entry name" value="Adenine nucleotide alpha hydrolases-like"/>
    <property type="match status" value="1"/>
</dbReference>
<dbReference type="Gene3D" id="3.40.50.620">
    <property type="entry name" value="HUPs"/>
    <property type="match status" value="1"/>
</dbReference>
<proteinExistence type="predicted"/>
<dbReference type="InterPro" id="IPR006016">
    <property type="entry name" value="UspA"/>
</dbReference>
<protein>
    <submittedName>
        <fullName evidence="2">Universal stress protein</fullName>
    </submittedName>
</protein>
<dbReference type="InterPro" id="IPR014729">
    <property type="entry name" value="Rossmann-like_a/b/a_fold"/>
</dbReference>
<evidence type="ECO:0000259" key="1">
    <source>
        <dbReference type="Pfam" id="PF00582"/>
    </source>
</evidence>
<gene>
    <name evidence="2" type="ORF">ACFQPE_05395</name>
</gene>
<dbReference type="RefSeq" id="WP_276304509.1">
    <property type="nucleotide sequence ID" value="NZ_CP119992.1"/>
</dbReference>
<sequence>MARFVVGTNGVETSERLLSYLRDRVATTDEVYVVNSQKGGDDTSGDDVREGTEALGPFEEGLDCSVATHQFVRGNSPAEDLLAAAEEYDADELVIGVRKRNPTGKIIFGSTAQDLLLSTERPVVAVPLTDGR</sequence>
<dbReference type="CDD" id="cd00293">
    <property type="entry name" value="USP-like"/>
    <property type="match status" value="1"/>
</dbReference>
<organism evidence="2 3">
    <name type="scientific">Halomarina halobia</name>
    <dbReference type="NCBI Taxonomy" id="3033386"/>
    <lineage>
        <taxon>Archaea</taxon>
        <taxon>Methanobacteriati</taxon>
        <taxon>Methanobacteriota</taxon>
        <taxon>Stenosarchaea group</taxon>
        <taxon>Halobacteria</taxon>
        <taxon>Halobacteriales</taxon>
        <taxon>Natronomonadaceae</taxon>
        <taxon>Halomarina</taxon>
    </lineage>
</organism>
<dbReference type="Pfam" id="PF00582">
    <property type="entry name" value="Usp"/>
    <property type="match status" value="1"/>
</dbReference>
<dbReference type="AlphaFoldDB" id="A0ABD6A797"/>